<dbReference type="Pfam" id="PF13377">
    <property type="entry name" value="Peripla_BP_3"/>
    <property type="match status" value="1"/>
</dbReference>
<evidence type="ECO:0000259" key="5">
    <source>
        <dbReference type="PROSITE" id="PS50932"/>
    </source>
</evidence>
<dbReference type="PROSITE" id="PS00356">
    <property type="entry name" value="HTH_LACI_1"/>
    <property type="match status" value="1"/>
</dbReference>
<reference evidence="6 7" key="1">
    <citation type="submission" date="2016-06" db="EMBL/GenBank/DDBJ databases">
        <authorList>
            <person name="Olsen C.W."/>
            <person name="Carey S."/>
            <person name="Hinshaw L."/>
            <person name="Karasin A.I."/>
        </authorList>
    </citation>
    <scope>NUCLEOTIDE SEQUENCE [LARGE SCALE GENOMIC DNA]</scope>
    <source>
        <strain evidence="6 7">LZ-22</strain>
    </source>
</reference>
<dbReference type="InterPro" id="IPR010982">
    <property type="entry name" value="Lambda_DNA-bd_dom_sf"/>
</dbReference>
<dbReference type="SUPFAM" id="SSF53822">
    <property type="entry name" value="Periplasmic binding protein-like I"/>
    <property type="match status" value="1"/>
</dbReference>
<dbReference type="SMART" id="SM00354">
    <property type="entry name" value="HTH_LACI"/>
    <property type="match status" value="1"/>
</dbReference>
<keyword evidence="3" id="KW-0238">DNA-binding</keyword>
<sequence length="352" mass="38206">MGAEADDGTTGGRPTAAPTIYDVAREAGVSPSTVSRALSRPGRVSFETAERIRHVAAELGYHTKAITRTMPEQTTKLLALVVADIANPVYLGMIRGAERTAKELDYTMLLVETQENERFESALLDRMIPVVDGIILGASRLADVDIRRLAKQIPLVVLNRQVGQVTSVSSDNLRAVKRAVEHLGELGHTTVTYLAGPENSWSDGVRWRGLREAGLELDLRVRRVGPYIPSIKGGAQAAQEWMEHRTSAVLAYNDLMAIGFMRQLALNGVDVPRDVSVIGFDNISEASLIRPRLTTMAAPQVTLGATAVNHLLRQRRQPVEQGDPVLLPVRLMVRESTGPAAPDGSTGSAVRR</sequence>
<dbReference type="EMBL" id="FMYF01000005">
    <property type="protein sequence ID" value="SDB86040.1"/>
    <property type="molecule type" value="Genomic_DNA"/>
</dbReference>
<dbReference type="CDD" id="cd01392">
    <property type="entry name" value="HTH_LacI"/>
    <property type="match status" value="1"/>
</dbReference>
<gene>
    <name evidence="6" type="ORF">GA0111570_105145</name>
</gene>
<dbReference type="RefSeq" id="WP_092609705.1">
    <property type="nucleotide sequence ID" value="NZ_FMYF01000005.1"/>
</dbReference>
<dbReference type="CDD" id="cd06267">
    <property type="entry name" value="PBP1_LacI_sugar_binding-like"/>
    <property type="match status" value="1"/>
</dbReference>
<dbReference type="PANTHER" id="PTHR30146:SF148">
    <property type="entry name" value="HTH-TYPE TRANSCRIPTIONAL REPRESSOR PURR-RELATED"/>
    <property type="match status" value="1"/>
</dbReference>
<dbReference type="Gene3D" id="1.10.260.40">
    <property type="entry name" value="lambda repressor-like DNA-binding domains"/>
    <property type="match status" value="1"/>
</dbReference>
<dbReference type="PROSITE" id="PS50932">
    <property type="entry name" value="HTH_LACI_2"/>
    <property type="match status" value="1"/>
</dbReference>
<dbReference type="PANTHER" id="PTHR30146">
    <property type="entry name" value="LACI-RELATED TRANSCRIPTIONAL REPRESSOR"/>
    <property type="match status" value="1"/>
</dbReference>
<dbReference type="SUPFAM" id="SSF47413">
    <property type="entry name" value="lambda repressor-like DNA-binding domains"/>
    <property type="match status" value="1"/>
</dbReference>
<dbReference type="Proteomes" id="UP000199086">
    <property type="component" value="Unassembled WGS sequence"/>
</dbReference>
<dbReference type="STRING" id="1577474.GA0111570_105145"/>
<feature type="domain" description="HTH lacI-type" evidence="5">
    <location>
        <begin position="18"/>
        <end position="72"/>
    </location>
</feature>
<evidence type="ECO:0000256" key="3">
    <source>
        <dbReference type="ARBA" id="ARBA00023125"/>
    </source>
</evidence>
<dbReference type="InterPro" id="IPR028082">
    <property type="entry name" value="Peripla_BP_I"/>
</dbReference>
<dbReference type="InterPro" id="IPR046335">
    <property type="entry name" value="LacI/GalR-like_sensor"/>
</dbReference>
<dbReference type="Gene3D" id="3.40.50.2300">
    <property type="match status" value="2"/>
</dbReference>
<evidence type="ECO:0000313" key="7">
    <source>
        <dbReference type="Proteomes" id="UP000199086"/>
    </source>
</evidence>
<dbReference type="InterPro" id="IPR000843">
    <property type="entry name" value="HTH_LacI"/>
</dbReference>
<keyword evidence="1" id="KW-0678">Repressor</keyword>
<proteinExistence type="predicted"/>
<accession>A0A1G6GVG9</accession>
<evidence type="ECO:0000313" key="6">
    <source>
        <dbReference type="EMBL" id="SDB86040.1"/>
    </source>
</evidence>
<keyword evidence="7" id="KW-1185">Reference proteome</keyword>
<protein>
    <submittedName>
        <fullName evidence="6">Transcriptional regulator, LacI family</fullName>
    </submittedName>
</protein>
<evidence type="ECO:0000256" key="2">
    <source>
        <dbReference type="ARBA" id="ARBA00023015"/>
    </source>
</evidence>
<dbReference type="PRINTS" id="PR00036">
    <property type="entry name" value="HTHLACI"/>
</dbReference>
<dbReference type="OrthoDB" id="3258243at2"/>
<dbReference type="AlphaFoldDB" id="A0A1G6GVG9"/>
<dbReference type="Pfam" id="PF00356">
    <property type="entry name" value="LacI"/>
    <property type="match status" value="1"/>
</dbReference>
<organism evidence="6 7">
    <name type="scientific">Raineyella antarctica</name>
    <dbReference type="NCBI Taxonomy" id="1577474"/>
    <lineage>
        <taxon>Bacteria</taxon>
        <taxon>Bacillati</taxon>
        <taxon>Actinomycetota</taxon>
        <taxon>Actinomycetes</taxon>
        <taxon>Propionibacteriales</taxon>
        <taxon>Propionibacteriaceae</taxon>
        <taxon>Raineyella</taxon>
    </lineage>
</organism>
<evidence type="ECO:0000256" key="4">
    <source>
        <dbReference type="ARBA" id="ARBA00023163"/>
    </source>
</evidence>
<keyword evidence="4" id="KW-0804">Transcription</keyword>
<evidence type="ECO:0000256" key="1">
    <source>
        <dbReference type="ARBA" id="ARBA00022491"/>
    </source>
</evidence>
<name>A0A1G6GVG9_9ACTN</name>
<dbReference type="GO" id="GO:0003700">
    <property type="term" value="F:DNA-binding transcription factor activity"/>
    <property type="evidence" value="ECO:0007669"/>
    <property type="project" value="TreeGrafter"/>
</dbReference>
<dbReference type="GO" id="GO:0000976">
    <property type="term" value="F:transcription cis-regulatory region binding"/>
    <property type="evidence" value="ECO:0007669"/>
    <property type="project" value="TreeGrafter"/>
</dbReference>
<keyword evidence="2" id="KW-0805">Transcription regulation</keyword>